<protein>
    <recommendedName>
        <fullName evidence="3">Heterokaryon incompatibility domain-containing protein</fullName>
    </recommendedName>
</protein>
<proteinExistence type="predicted"/>
<reference evidence="1" key="1">
    <citation type="journal article" date="2020" name="Stud. Mycol.">
        <title>101 Dothideomycetes genomes: a test case for predicting lifestyles and emergence of pathogens.</title>
        <authorList>
            <person name="Haridas S."/>
            <person name="Albert R."/>
            <person name="Binder M."/>
            <person name="Bloem J."/>
            <person name="Labutti K."/>
            <person name="Salamov A."/>
            <person name="Andreopoulos B."/>
            <person name="Baker S."/>
            <person name="Barry K."/>
            <person name="Bills G."/>
            <person name="Bluhm B."/>
            <person name="Cannon C."/>
            <person name="Castanera R."/>
            <person name="Culley D."/>
            <person name="Daum C."/>
            <person name="Ezra D."/>
            <person name="Gonzalez J."/>
            <person name="Henrissat B."/>
            <person name="Kuo A."/>
            <person name="Liang C."/>
            <person name="Lipzen A."/>
            <person name="Lutzoni F."/>
            <person name="Magnuson J."/>
            <person name="Mondo S."/>
            <person name="Nolan M."/>
            <person name="Ohm R."/>
            <person name="Pangilinan J."/>
            <person name="Park H.-J."/>
            <person name="Ramirez L."/>
            <person name="Alfaro M."/>
            <person name="Sun H."/>
            <person name="Tritt A."/>
            <person name="Yoshinaga Y."/>
            <person name="Zwiers L.-H."/>
            <person name="Turgeon B."/>
            <person name="Goodwin S."/>
            <person name="Spatafora J."/>
            <person name="Crous P."/>
            <person name="Grigoriev I."/>
        </authorList>
    </citation>
    <scope>NUCLEOTIDE SEQUENCE</scope>
    <source>
        <strain evidence="1">CBS 161.51</strain>
    </source>
</reference>
<gene>
    <name evidence="1" type="ORF">EJ02DRAFT_488328</name>
</gene>
<evidence type="ECO:0000313" key="2">
    <source>
        <dbReference type="Proteomes" id="UP000800038"/>
    </source>
</evidence>
<dbReference type="OrthoDB" id="194358at2759"/>
<evidence type="ECO:0008006" key="3">
    <source>
        <dbReference type="Google" id="ProtNLM"/>
    </source>
</evidence>
<accession>A0A6A5ST13</accession>
<dbReference type="Proteomes" id="UP000800038">
    <property type="component" value="Unassembled WGS sequence"/>
</dbReference>
<sequence length="105" mass="12020">MGIIFSMAVEVISWLGAHESLASFLGKTTRGKSLLKQTLSFPDRFDQFCRSEYWNRTWITQEVALAQRATMMARDAEALRENIPLLSREFLLSNSVYLDAEKLNS</sequence>
<organism evidence="1 2">
    <name type="scientific">Clathrospora elynae</name>
    <dbReference type="NCBI Taxonomy" id="706981"/>
    <lineage>
        <taxon>Eukaryota</taxon>
        <taxon>Fungi</taxon>
        <taxon>Dikarya</taxon>
        <taxon>Ascomycota</taxon>
        <taxon>Pezizomycotina</taxon>
        <taxon>Dothideomycetes</taxon>
        <taxon>Pleosporomycetidae</taxon>
        <taxon>Pleosporales</taxon>
        <taxon>Diademaceae</taxon>
        <taxon>Clathrospora</taxon>
    </lineage>
</organism>
<evidence type="ECO:0000313" key="1">
    <source>
        <dbReference type="EMBL" id="KAF1942739.1"/>
    </source>
</evidence>
<dbReference type="AlphaFoldDB" id="A0A6A5ST13"/>
<keyword evidence="2" id="KW-1185">Reference proteome</keyword>
<dbReference type="EMBL" id="ML976032">
    <property type="protein sequence ID" value="KAF1942739.1"/>
    <property type="molecule type" value="Genomic_DNA"/>
</dbReference>
<name>A0A6A5ST13_9PLEO</name>
<feature type="non-terminal residue" evidence="1">
    <location>
        <position position="105"/>
    </location>
</feature>